<dbReference type="GO" id="GO:0003700">
    <property type="term" value="F:DNA-binding transcription factor activity"/>
    <property type="evidence" value="ECO:0007669"/>
    <property type="project" value="InterPro"/>
</dbReference>
<feature type="domain" description="HTH lysR-type" evidence="5">
    <location>
        <begin position="33"/>
        <end position="90"/>
    </location>
</feature>
<keyword evidence="3" id="KW-0238">DNA-binding</keyword>
<keyword evidence="2" id="KW-0805">Transcription regulation</keyword>
<evidence type="ECO:0000256" key="1">
    <source>
        <dbReference type="ARBA" id="ARBA00009437"/>
    </source>
</evidence>
<dbReference type="Proteomes" id="UP000282636">
    <property type="component" value="Unassembled WGS sequence"/>
</dbReference>
<dbReference type="Pfam" id="PF03466">
    <property type="entry name" value="LysR_substrate"/>
    <property type="match status" value="1"/>
</dbReference>
<dbReference type="Pfam" id="PF00126">
    <property type="entry name" value="HTH_1"/>
    <property type="match status" value="1"/>
</dbReference>
<dbReference type="Gene3D" id="1.10.10.10">
    <property type="entry name" value="Winged helix-like DNA-binding domain superfamily/Winged helix DNA-binding domain"/>
    <property type="match status" value="1"/>
</dbReference>
<evidence type="ECO:0000313" key="7">
    <source>
        <dbReference type="Proteomes" id="UP000282636"/>
    </source>
</evidence>
<dbReference type="InterPro" id="IPR036390">
    <property type="entry name" value="WH_DNA-bd_sf"/>
</dbReference>
<name>A0A3M5N0C7_PSESX</name>
<protein>
    <submittedName>
        <fullName evidence="6">LysR family transcriptional regulator</fullName>
    </submittedName>
</protein>
<dbReference type="SUPFAM" id="SSF53850">
    <property type="entry name" value="Periplasmic binding protein-like II"/>
    <property type="match status" value="1"/>
</dbReference>
<evidence type="ECO:0000256" key="2">
    <source>
        <dbReference type="ARBA" id="ARBA00023015"/>
    </source>
</evidence>
<dbReference type="Gene3D" id="3.40.190.290">
    <property type="match status" value="1"/>
</dbReference>
<dbReference type="PROSITE" id="PS50931">
    <property type="entry name" value="HTH_LYSR"/>
    <property type="match status" value="1"/>
</dbReference>
<evidence type="ECO:0000313" key="6">
    <source>
        <dbReference type="EMBL" id="RMT65727.1"/>
    </source>
</evidence>
<organism evidence="6 7">
    <name type="scientific">Pseudomonas syringae pv. theae</name>
    <dbReference type="NCBI Taxonomy" id="103985"/>
    <lineage>
        <taxon>Bacteria</taxon>
        <taxon>Pseudomonadati</taxon>
        <taxon>Pseudomonadota</taxon>
        <taxon>Gammaproteobacteria</taxon>
        <taxon>Pseudomonadales</taxon>
        <taxon>Pseudomonadaceae</taxon>
        <taxon>Pseudomonas</taxon>
        <taxon>Pseudomonas syringae</taxon>
    </lineage>
</organism>
<comment type="similarity">
    <text evidence="1">Belongs to the LysR transcriptional regulatory family.</text>
</comment>
<dbReference type="EMBL" id="RBTL01000200">
    <property type="protein sequence ID" value="RMT65727.1"/>
    <property type="molecule type" value="Genomic_DNA"/>
</dbReference>
<gene>
    <name evidence="6" type="ORF">ALP44_04972</name>
</gene>
<dbReference type="FunFam" id="1.10.10.10:FF:000001">
    <property type="entry name" value="LysR family transcriptional regulator"/>
    <property type="match status" value="1"/>
</dbReference>
<keyword evidence="4" id="KW-0804">Transcription</keyword>
<dbReference type="CDD" id="cd08440">
    <property type="entry name" value="PBP2_LTTR_like_4"/>
    <property type="match status" value="1"/>
</dbReference>
<evidence type="ECO:0000256" key="3">
    <source>
        <dbReference type="ARBA" id="ARBA00023125"/>
    </source>
</evidence>
<evidence type="ECO:0000256" key="4">
    <source>
        <dbReference type="ARBA" id="ARBA00023163"/>
    </source>
</evidence>
<comment type="caution">
    <text evidence="6">The sequence shown here is derived from an EMBL/GenBank/DDBJ whole genome shotgun (WGS) entry which is preliminary data.</text>
</comment>
<dbReference type="InterPro" id="IPR005119">
    <property type="entry name" value="LysR_subst-bd"/>
</dbReference>
<dbReference type="SUPFAM" id="SSF46785">
    <property type="entry name" value="Winged helix' DNA-binding domain"/>
    <property type="match status" value="1"/>
</dbReference>
<dbReference type="InterPro" id="IPR000847">
    <property type="entry name" value="LysR_HTH_N"/>
</dbReference>
<dbReference type="PRINTS" id="PR00039">
    <property type="entry name" value="HTHLYSR"/>
</dbReference>
<proteinExistence type="inferred from homology"/>
<accession>A0A3M5N0C7</accession>
<dbReference type="PANTHER" id="PTHR30419">
    <property type="entry name" value="HTH-TYPE TRANSCRIPTIONAL REGULATOR YBHD"/>
    <property type="match status" value="1"/>
</dbReference>
<sequence length="330" mass="36356">MITPAALKVCPARSDTLMPTPYQSTGHAMSINFDLNDLQAFRAVVENGSFRKAAESVRITQPALSRRIEKLESALNVKLFERTTRKVSLTTVGRAFLPQVERILDDLDIALMTIGEVGSTRMGSVTIACVPSAAYYFMPQVISAFREDYPKIRVKVLDASANEVNSAVALGEADFGVSFSGNLAPEVDFELLLQERYVMACRRDHPLAIRESVSWEEMYSHDYIALDITSGNRLVLDQALARSRPHKESICETRHVTTMIGLVEAGLGVAAVPSIAMPMTAHPFLVSVPLVEPEVIRNVGLIKRRGRTLTPAALELEQLVRKMPFRSAGN</sequence>
<dbReference type="GO" id="GO:0005829">
    <property type="term" value="C:cytosol"/>
    <property type="evidence" value="ECO:0007669"/>
    <property type="project" value="TreeGrafter"/>
</dbReference>
<dbReference type="PANTHER" id="PTHR30419:SF8">
    <property type="entry name" value="NITROGEN ASSIMILATION TRANSCRIPTIONAL ACTIVATOR-RELATED"/>
    <property type="match status" value="1"/>
</dbReference>
<reference evidence="6 7" key="1">
    <citation type="submission" date="2018-08" db="EMBL/GenBank/DDBJ databases">
        <title>Recombination of ecologically and evolutionarily significant loci maintains genetic cohesion in the Pseudomonas syringae species complex.</title>
        <authorList>
            <person name="Dillon M."/>
            <person name="Thakur S."/>
            <person name="Almeida R.N.D."/>
            <person name="Weir B.S."/>
            <person name="Guttman D.S."/>
        </authorList>
    </citation>
    <scope>NUCLEOTIDE SEQUENCE [LARGE SCALE GENOMIC DNA]</scope>
    <source>
        <strain evidence="6 7">ICMP 3934</strain>
    </source>
</reference>
<dbReference type="InterPro" id="IPR036388">
    <property type="entry name" value="WH-like_DNA-bd_sf"/>
</dbReference>
<dbReference type="AlphaFoldDB" id="A0A3M5N0C7"/>
<dbReference type="InterPro" id="IPR050950">
    <property type="entry name" value="HTH-type_LysR_regulators"/>
</dbReference>
<evidence type="ECO:0000259" key="5">
    <source>
        <dbReference type="PROSITE" id="PS50931"/>
    </source>
</evidence>
<dbReference type="GO" id="GO:0003677">
    <property type="term" value="F:DNA binding"/>
    <property type="evidence" value="ECO:0007669"/>
    <property type="project" value="UniProtKB-KW"/>
</dbReference>